<dbReference type="GO" id="GO:0008270">
    <property type="term" value="F:zinc ion binding"/>
    <property type="evidence" value="ECO:0007669"/>
    <property type="project" value="InterPro"/>
</dbReference>
<dbReference type="InterPro" id="IPR013022">
    <property type="entry name" value="Xyl_isomerase-like_TIM-brl"/>
</dbReference>
<dbReference type="SUPFAM" id="SSF51658">
    <property type="entry name" value="Xylose isomerase-like"/>
    <property type="match status" value="1"/>
</dbReference>
<evidence type="ECO:0000259" key="1">
    <source>
        <dbReference type="Pfam" id="PF01261"/>
    </source>
</evidence>
<dbReference type="PANTHER" id="PTHR21445">
    <property type="entry name" value="ENDONUCLEASE IV ENDODEOXYRIBONUCLEASE IV"/>
    <property type="match status" value="1"/>
</dbReference>
<dbReference type="EMBL" id="KY684108">
    <property type="protein sequence ID" value="ARF11297.1"/>
    <property type="molecule type" value="Genomic_DNA"/>
</dbReference>
<dbReference type="InterPro" id="IPR036237">
    <property type="entry name" value="Xyl_isomerase-like_sf"/>
</dbReference>
<dbReference type="GO" id="GO:0006284">
    <property type="term" value="P:base-excision repair"/>
    <property type="evidence" value="ECO:0007669"/>
    <property type="project" value="TreeGrafter"/>
</dbReference>
<gene>
    <name evidence="2" type="ORF">Klosneuvirus_1_154</name>
</gene>
<dbReference type="GO" id="GO:0003906">
    <property type="term" value="F:DNA-(apurinic or apyrimidinic site) endonuclease activity"/>
    <property type="evidence" value="ECO:0007669"/>
    <property type="project" value="TreeGrafter"/>
</dbReference>
<accession>A0A1V0SHV6</accession>
<proteinExistence type="predicted"/>
<dbReference type="PANTHER" id="PTHR21445:SF0">
    <property type="entry name" value="APURINIC-APYRIMIDINIC ENDONUCLEASE"/>
    <property type="match status" value="1"/>
</dbReference>
<dbReference type="PROSITE" id="PS51432">
    <property type="entry name" value="AP_NUCLEASE_F2_4"/>
    <property type="match status" value="1"/>
</dbReference>
<feature type="domain" description="Xylose isomerase-like TIM barrel" evidence="1">
    <location>
        <begin position="27"/>
        <end position="279"/>
    </location>
</feature>
<dbReference type="SMART" id="SM00518">
    <property type="entry name" value="AP2Ec"/>
    <property type="match status" value="1"/>
</dbReference>
<keyword evidence="2" id="KW-0540">Nuclease</keyword>
<organism evidence="2">
    <name type="scientific">Klosneuvirus KNV1</name>
    <dbReference type="NCBI Taxonomy" id="1977640"/>
    <lineage>
        <taxon>Viruses</taxon>
        <taxon>Varidnaviria</taxon>
        <taxon>Bamfordvirae</taxon>
        <taxon>Nucleocytoviricota</taxon>
        <taxon>Megaviricetes</taxon>
        <taxon>Imitervirales</taxon>
        <taxon>Mimiviridae</taxon>
        <taxon>Klosneuvirinae</taxon>
        <taxon>Klosneuvirus</taxon>
    </lineage>
</organism>
<keyword evidence="2" id="KW-0255">Endonuclease</keyword>
<sequence>MEHYFGAHFESDNLIESAKTIKKASGNLIQLFLTLPDRQLTSSRSDEELDNFKKYLIENNMKAVVHSAYIHNMARNWDTYSWWLKNLEIEIEYAHKIGAIGLVLHFGKQLELSIEEAYNNMYSSLIYIHNKTKQYSDIIILLETSTGQGSETCYKIEDLAHFYKKFSKNENKEIRDRFKLCIDTCHIFSAGYNLKTKKDIKSYLETFEELIGLRHVQLIHLNDCKVELGSQKDRHQNIGKGYIGEEGLTAFYQYFKKLGVPIVLETPGDGYKHEIKELKNI</sequence>
<protein>
    <submittedName>
        <fullName evidence="2">Apurinic endonuclease</fullName>
    </submittedName>
</protein>
<evidence type="ECO:0000313" key="2">
    <source>
        <dbReference type="EMBL" id="ARF11297.1"/>
    </source>
</evidence>
<keyword evidence="2" id="KW-0378">Hydrolase</keyword>
<dbReference type="GO" id="GO:0003677">
    <property type="term" value="F:DNA binding"/>
    <property type="evidence" value="ECO:0007669"/>
    <property type="project" value="InterPro"/>
</dbReference>
<dbReference type="Pfam" id="PF01261">
    <property type="entry name" value="AP_endonuc_2"/>
    <property type="match status" value="1"/>
</dbReference>
<dbReference type="NCBIfam" id="TIGR00587">
    <property type="entry name" value="nfo"/>
    <property type="match status" value="1"/>
</dbReference>
<name>A0A1V0SHV6_9VIRU</name>
<reference evidence="2" key="1">
    <citation type="journal article" date="2017" name="Science">
        <title>Giant viruses with an expanded complement of translation system components.</title>
        <authorList>
            <person name="Schulz F."/>
            <person name="Yutin N."/>
            <person name="Ivanova N.N."/>
            <person name="Ortega D.R."/>
            <person name="Lee T.K."/>
            <person name="Vierheilig J."/>
            <person name="Daims H."/>
            <person name="Horn M."/>
            <person name="Wagner M."/>
            <person name="Jensen G.J."/>
            <person name="Kyrpides N.C."/>
            <person name="Koonin E.V."/>
            <person name="Woyke T."/>
        </authorList>
    </citation>
    <scope>NUCLEOTIDE SEQUENCE</scope>
    <source>
        <strain evidence="2">KNV1</strain>
    </source>
</reference>
<dbReference type="CDD" id="cd00019">
    <property type="entry name" value="AP2Ec"/>
    <property type="match status" value="1"/>
</dbReference>
<dbReference type="Gene3D" id="3.20.20.150">
    <property type="entry name" value="Divalent-metal-dependent TIM barrel enzymes"/>
    <property type="match status" value="1"/>
</dbReference>
<dbReference type="GO" id="GO:0008081">
    <property type="term" value="F:phosphoric diester hydrolase activity"/>
    <property type="evidence" value="ECO:0007669"/>
    <property type="project" value="TreeGrafter"/>
</dbReference>
<dbReference type="InterPro" id="IPR001719">
    <property type="entry name" value="AP_endonuc_2"/>
</dbReference>